<dbReference type="EMBL" id="CP021641">
    <property type="protein sequence ID" value="ASR88873.1"/>
    <property type="molecule type" value="Genomic_DNA"/>
</dbReference>
<dbReference type="InterPro" id="IPR025827">
    <property type="entry name" value="Zn_ribbon_recom_dom"/>
</dbReference>
<keyword evidence="2" id="KW-0233">DNA recombination</keyword>
<dbReference type="AlphaFoldDB" id="A0AB33CXV6"/>
<accession>A0AB33CXV6</accession>
<reference evidence="5 6" key="1">
    <citation type="submission" date="2017-05" db="EMBL/GenBank/DDBJ databases">
        <authorList>
            <person name="Qiu J.G."/>
            <person name="He J."/>
        </authorList>
    </citation>
    <scope>NUCLEOTIDE SEQUENCE [LARGE SCALE GENOMIC DNA]</scope>
    <source>
        <strain evidence="5 6">JQ135</strain>
    </source>
</reference>
<evidence type="ECO:0000313" key="6">
    <source>
        <dbReference type="Proteomes" id="UP000214561"/>
    </source>
</evidence>
<dbReference type="KEGG" id="afq:AFA_05070"/>
<name>A0AB33CXV6_ALCFA</name>
<dbReference type="Gene3D" id="3.90.1750.20">
    <property type="entry name" value="Putative Large Serine Recombinase, Chain B, Domain 2"/>
    <property type="match status" value="1"/>
</dbReference>
<feature type="coiled-coil region" evidence="3">
    <location>
        <begin position="122"/>
        <end position="164"/>
    </location>
</feature>
<evidence type="ECO:0000256" key="2">
    <source>
        <dbReference type="ARBA" id="ARBA00023172"/>
    </source>
</evidence>
<feature type="domain" description="Recombinase zinc beta ribbon" evidence="4">
    <location>
        <begin position="59"/>
        <end position="109"/>
    </location>
</feature>
<evidence type="ECO:0000256" key="3">
    <source>
        <dbReference type="SAM" id="Coils"/>
    </source>
</evidence>
<dbReference type="Proteomes" id="UP000214561">
    <property type="component" value="Chromosome"/>
</dbReference>
<keyword evidence="1" id="KW-0238">DNA-binding</keyword>
<organism evidence="5 6">
    <name type="scientific">Alcaligenes faecalis</name>
    <dbReference type="NCBI Taxonomy" id="511"/>
    <lineage>
        <taxon>Bacteria</taxon>
        <taxon>Pseudomonadati</taxon>
        <taxon>Pseudomonadota</taxon>
        <taxon>Betaproteobacteria</taxon>
        <taxon>Burkholderiales</taxon>
        <taxon>Alcaligenaceae</taxon>
        <taxon>Alcaligenes</taxon>
    </lineage>
</organism>
<keyword evidence="3" id="KW-0175">Coiled coil</keyword>
<dbReference type="InterPro" id="IPR038109">
    <property type="entry name" value="DNA_bind_recomb_sf"/>
</dbReference>
<dbReference type="PANTHER" id="PTHR30461:SF2">
    <property type="entry name" value="SERINE RECOMBINASE PINE-RELATED"/>
    <property type="match status" value="1"/>
</dbReference>
<sequence>MDPDTGKRVRIDRPVEEWITQDLPELQIVSDEAWERAKERMTRTRAEGGPGRAPITRTLMSGVLKCGICGGPIIAMNKSMYGCSIRKDRGRAVCTGVSANRDKVDERLLGIVRDEILTPEAIDELEQEVRRLMSAQRRESVQAQADAQRRIEASQAEIDRLIDAIAQVGVSPALASRLQAAESELAVLQSPSQERHQPELKMRSMANIVARYRTMLENLDEILATDLDRAKELLREILGCPVMEKDAEGHVWVTLDKEKASMLSHEADSAFGCGGRI</sequence>
<evidence type="ECO:0000256" key="1">
    <source>
        <dbReference type="ARBA" id="ARBA00023125"/>
    </source>
</evidence>
<dbReference type="GO" id="GO:0003677">
    <property type="term" value="F:DNA binding"/>
    <property type="evidence" value="ECO:0007669"/>
    <property type="project" value="UniProtKB-KW"/>
</dbReference>
<proteinExistence type="predicted"/>
<evidence type="ECO:0000313" key="5">
    <source>
        <dbReference type="EMBL" id="ASR88873.1"/>
    </source>
</evidence>
<protein>
    <recommendedName>
        <fullName evidence="4">Recombinase zinc beta ribbon domain-containing protein</fullName>
    </recommendedName>
</protein>
<dbReference type="Pfam" id="PF13408">
    <property type="entry name" value="Zn_ribbon_recom"/>
    <property type="match status" value="1"/>
</dbReference>
<evidence type="ECO:0000259" key="4">
    <source>
        <dbReference type="Pfam" id="PF13408"/>
    </source>
</evidence>
<dbReference type="InterPro" id="IPR050639">
    <property type="entry name" value="SSR_resolvase"/>
</dbReference>
<gene>
    <name evidence="5" type="ORF">AFA_05070</name>
</gene>
<dbReference type="RefSeq" id="WP_094195985.1">
    <property type="nucleotide sequence ID" value="NZ_CP021641.1"/>
</dbReference>
<dbReference type="GO" id="GO:0000150">
    <property type="term" value="F:DNA strand exchange activity"/>
    <property type="evidence" value="ECO:0007669"/>
    <property type="project" value="TreeGrafter"/>
</dbReference>
<dbReference type="PANTHER" id="PTHR30461">
    <property type="entry name" value="DNA-INVERTASE FROM LAMBDOID PROPHAGE"/>
    <property type="match status" value="1"/>
</dbReference>